<dbReference type="EMBL" id="LPUX01000053">
    <property type="protein sequence ID" value="OAP40687.1"/>
    <property type="molecule type" value="Genomic_DNA"/>
</dbReference>
<organism evidence="2 3">
    <name type="scientific">Sinorhizobium glycinis</name>
    <dbReference type="NCBI Taxonomy" id="1472378"/>
    <lineage>
        <taxon>Bacteria</taxon>
        <taxon>Pseudomonadati</taxon>
        <taxon>Pseudomonadota</taxon>
        <taxon>Alphaproteobacteria</taxon>
        <taxon>Hyphomicrobiales</taxon>
        <taxon>Rhizobiaceae</taxon>
        <taxon>Sinorhizobium/Ensifer group</taxon>
        <taxon>Sinorhizobium</taxon>
    </lineage>
</organism>
<name>A0A178XZM4_9HYPH</name>
<dbReference type="AlphaFoldDB" id="A0A178XZM4"/>
<reference evidence="2 3" key="1">
    <citation type="journal article" date="2016" name="Int. J. Syst. Evol. Microbiol.">
        <title>Ensifer glycinis sp. nov., an novel rhizobial species associated with Glycine spp.</title>
        <authorList>
            <person name="Yan H."/>
            <person name="Yan J."/>
            <person name="Sui X.H."/>
            <person name="Wang E.T."/>
            <person name="Chen W.X."/>
            <person name="Zhang X.X."/>
            <person name="Chen W.F."/>
        </authorList>
    </citation>
    <scope>NUCLEOTIDE SEQUENCE [LARGE SCALE GENOMIC DNA]</scope>
    <source>
        <strain evidence="2 3">CCBAU 23380</strain>
    </source>
</reference>
<sequence>MSTTDGGHRGAAVFGGGTAAPRGEVMPKANRDDRAGGGGGSSGAFSSKRPTLIEAGRSHTDAISTAAFRMSMPPGSKQCEGLYLGCL</sequence>
<evidence type="ECO:0000256" key="1">
    <source>
        <dbReference type="SAM" id="MobiDB-lite"/>
    </source>
</evidence>
<gene>
    <name evidence="2" type="ORF">AU381_01930</name>
</gene>
<comment type="caution">
    <text evidence="2">The sequence shown here is derived from an EMBL/GenBank/DDBJ whole genome shotgun (WGS) entry which is preliminary data.</text>
</comment>
<dbReference type="STRING" id="1472378.AU381_01930"/>
<evidence type="ECO:0000313" key="3">
    <source>
        <dbReference type="Proteomes" id="UP000094025"/>
    </source>
</evidence>
<dbReference type="Proteomes" id="UP000094025">
    <property type="component" value="Unassembled WGS sequence"/>
</dbReference>
<accession>A0A178XZM4</accession>
<feature type="region of interest" description="Disordered" evidence="1">
    <location>
        <begin position="1"/>
        <end position="57"/>
    </location>
</feature>
<keyword evidence="3" id="KW-1185">Reference proteome</keyword>
<evidence type="ECO:0000313" key="2">
    <source>
        <dbReference type="EMBL" id="OAP40687.1"/>
    </source>
</evidence>
<protein>
    <submittedName>
        <fullName evidence="2">Uncharacterized protein</fullName>
    </submittedName>
</protein>
<proteinExistence type="predicted"/>